<keyword evidence="7" id="KW-1185">Reference proteome</keyword>
<dbReference type="InterPro" id="IPR027417">
    <property type="entry name" value="P-loop_NTPase"/>
</dbReference>
<reference evidence="6" key="2">
    <citation type="submission" date="2024-01" db="EMBL/GenBank/DDBJ databases">
        <title>Comparative genomics of Cryptococcus and Kwoniella reveals pathogenesis evolution and contrasting modes of karyotype evolution via chromosome fusion or intercentromeric recombination.</title>
        <authorList>
            <person name="Coelho M.A."/>
            <person name="David-Palma M."/>
            <person name="Shea T."/>
            <person name="Bowers K."/>
            <person name="McGinley-Smith S."/>
            <person name="Mohammad A.W."/>
            <person name="Gnirke A."/>
            <person name="Yurkov A.M."/>
            <person name="Nowrousian M."/>
            <person name="Sun S."/>
            <person name="Cuomo C.A."/>
            <person name="Heitman J."/>
        </authorList>
    </citation>
    <scope>NUCLEOTIDE SEQUENCE</scope>
    <source>
        <strain evidence="6">CBS 12478</strain>
    </source>
</reference>
<comment type="subcellular location">
    <subcellularLocation>
        <location evidence="1">Nucleus</location>
    </subcellularLocation>
</comment>
<dbReference type="SUPFAM" id="SSF52540">
    <property type="entry name" value="P-loop containing nucleoside triphosphate hydrolases"/>
    <property type="match status" value="1"/>
</dbReference>
<dbReference type="GeneID" id="43588631"/>
<dbReference type="Pfam" id="PF08701">
    <property type="entry name" value="GN3L_Grn1"/>
    <property type="match status" value="1"/>
</dbReference>
<dbReference type="PANTHER" id="PTHR11089:SF30">
    <property type="entry name" value="GUANINE NUCLEOTIDE-BINDING PROTEIN-LIKE 3 HOMOLOG"/>
    <property type="match status" value="1"/>
</dbReference>
<keyword evidence="3" id="KW-0342">GTP-binding</keyword>
<feature type="compositionally biased region" description="Basic residues" evidence="5">
    <location>
        <begin position="638"/>
        <end position="650"/>
    </location>
</feature>
<dbReference type="KEGG" id="ksn:43588631"/>
<accession>A0A5M6C084</accession>
<evidence type="ECO:0000313" key="7">
    <source>
        <dbReference type="Proteomes" id="UP000322225"/>
    </source>
</evidence>
<keyword evidence="2" id="KW-0547">Nucleotide-binding</keyword>
<evidence type="ECO:0000256" key="4">
    <source>
        <dbReference type="ARBA" id="ARBA00023242"/>
    </source>
</evidence>
<feature type="compositionally biased region" description="Acidic residues" evidence="5">
    <location>
        <begin position="528"/>
        <end position="572"/>
    </location>
</feature>
<dbReference type="Gene3D" id="3.40.50.300">
    <property type="entry name" value="P-loop containing nucleotide triphosphate hydrolases"/>
    <property type="match status" value="1"/>
</dbReference>
<feature type="region of interest" description="Disordered" evidence="5">
    <location>
        <begin position="1"/>
        <end position="107"/>
    </location>
</feature>
<dbReference type="EMBL" id="CP144054">
    <property type="protein sequence ID" value="WWD17903.1"/>
    <property type="molecule type" value="Genomic_DNA"/>
</dbReference>
<dbReference type="InterPro" id="IPR050755">
    <property type="entry name" value="TRAFAC_YlqF/YawG_RiboMat"/>
</dbReference>
<dbReference type="GO" id="GO:0005730">
    <property type="term" value="C:nucleolus"/>
    <property type="evidence" value="ECO:0007669"/>
    <property type="project" value="UniProtKB-ARBA"/>
</dbReference>
<dbReference type="PANTHER" id="PTHR11089">
    <property type="entry name" value="GTP-BINDING PROTEIN-RELATED"/>
    <property type="match status" value="1"/>
</dbReference>
<proteinExistence type="predicted"/>
<dbReference type="InterPro" id="IPR014813">
    <property type="entry name" value="Gnl3_N_dom"/>
</dbReference>
<feature type="compositionally biased region" description="Acidic residues" evidence="5">
    <location>
        <begin position="339"/>
        <end position="357"/>
    </location>
</feature>
<gene>
    <name evidence="6" type="ORF">CI109_102348</name>
</gene>
<feature type="region of interest" description="Disordered" evidence="5">
    <location>
        <begin position="524"/>
        <end position="650"/>
    </location>
</feature>
<dbReference type="OrthoDB" id="10266128at2759"/>
<dbReference type="AlphaFoldDB" id="A0A5M6C084"/>
<dbReference type="Pfam" id="PF01926">
    <property type="entry name" value="MMR_HSR1"/>
    <property type="match status" value="1"/>
</dbReference>
<reference evidence="6" key="1">
    <citation type="submission" date="2017-08" db="EMBL/GenBank/DDBJ databases">
        <authorList>
            <person name="Cuomo C."/>
            <person name="Billmyre B."/>
            <person name="Heitman J."/>
        </authorList>
    </citation>
    <scope>NUCLEOTIDE SEQUENCE</scope>
    <source>
        <strain evidence="6">CBS 12478</strain>
    </source>
</reference>
<evidence type="ECO:0000256" key="1">
    <source>
        <dbReference type="ARBA" id="ARBA00004123"/>
    </source>
</evidence>
<feature type="compositionally biased region" description="Basic and acidic residues" evidence="5">
    <location>
        <begin position="66"/>
        <end position="78"/>
    </location>
</feature>
<feature type="region of interest" description="Disordered" evidence="5">
    <location>
        <begin position="336"/>
        <end position="357"/>
    </location>
</feature>
<dbReference type="InterPro" id="IPR023179">
    <property type="entry name" value="GTP-bd_ortho_bundle_sf"/>
</dbReference>
<dbReference type="Proteomes" id="UP000322225">
    <property type="component" value="Chromosome 4"/>
</dbReference>
<feature type="compositionally biased region" description="Basic residues" evidence="5">
    <location>
        <begin position="1"/>
        <end position="34"/>
    </location>
</feature>
<dbReference type="RefSeq" id="XP_031861361.1">
    <property type="nucleotide sequence ID" value="XM_032004496.1"/>
</dbReference>
<dbReference type="GO" id="GO:0005525">
    <property type="term" value="F:GTP binding"/>
    <property type="evidence" value="ECO:0007669"/>
    <property type="project" value="UniProtKB-KW"/>
</dbReference>
<evidence type="ECO:0000256" key="2">
    <source>
        <dbReference type="ARBA" id="ARBA00022741"/>
    </source>
</evidence>
<evidence type="ECO:0000313" key="6">
    <source>
        <dbReference type="EMBL" id="WWD17903.1"/>
    </source>
</evidence>
<protein>
    <submittedName>
        <fullName evidence="6">Uncharacterized protein</fullName>
    </submittedName>
</protein>
<organism evidence="6 7">
    <name type="scientific">Kwoniella shandongensis</name>
    <dbReference type="NCBI Taxonomy" id="1734106"/>
    <lineage>
        <taxon>Eukaryota</taxon>
        <taxon>Fungi</taxon>
        <taxon>Dikarya</taxon>
        <taxon>Basidiomycota</taxon>
        <taxon>Agaricomycotina</taxon>
        <taxon>Tremellomycetes</taxon>
        <taxon>Tremellales</taxon>
        <taxon>Cryptococcaceae</taxon>
        <taxon>Kwoniella</taxon>
    </lineage>
</organism>
<feature type="compositionally biased region" description="Acidic residues" evidence="5">
    <location>
        <begin position="579"/>
        <end position="598"/>
    </location>
</feature>
<dbReference type="Gene3D" id="1.10.1580.10">
    <property type="match status" value="1"/>
</dbReference>
<dbReference type="InterPro" id="IPR006073">
    <property type="entry name" value="GTP-bd"/>
</dbReference>
<evidence type="ECO:0000256" key="5">
    <source>
        <dbReference type="SAM" id="MobiDB-lite"/>
    </source>
</evidence>
<name>A0A5M6C084_9TREE</name>
<keyword evidence="4" id="KW-0539">Nucleus</keyword>
<sequence length="650" mass="71329">MPRIRKRTTKRTTTHQRAKVAKKSTETKKKKRQAAKKDETWKSKKKPDLGIPNSYPFKDQVLAELAEERRKTEEEKAAKRAALKQNKPKDEPEEEDTPGVSSLSGASVLSRTPLTATAAEPIASTSAAVDVPDLIDTALSTLQDVLDRADVICEVVDARDILGGRSGHVEGLIKEAEGKVVLIINKIDLVPKETLQAWLAQLTIPAFLFKSSLSVPTPTASSSKAPAGPTFSIEPTTVLGRDQLFAAIKQWSAAKNGKSKAKAAEDPLVLAFMGLPSVGKTSVLNSLLPAGQRKHAVAPVIPTANQAKSPEPTTKAPVEVEVDVDGEKIRVIDTPGWEYAEDDDEEEEEEEKEDDEEVDLTKWDELETRLAGDLLRRNLGRVDKVKEVFPLVNYIVKRSNHQDLMLAYNIPFFQSGDVEAFLTGLARAQGRIRKHGAPDLEAASRVLLRDWSLNTFPYYTAPSSSSATSMDVDESVEKYDMSEVLEQLKGKKELKKENSKGIVRFKGGAVDARDIILDDDYTALAAPSDDEDDDEDDEEHDEEEDDDEDDEEEEPFTIGSDDGEEVELEDGPEPSSGSDVEEENDDEEEEESEEEEEPVPAPTAGRKRKGRESIPAVAPIKKQKRVSFAKGEVAGGKKGGKGILKKGGRK</sequence>
<evidence type="ECO:0000256" key="3">
    <source>
        <dbReference type="ARBA" id="ARBA00023134"/>
    </source>
</evidence>
<feature type="compositionally biased region" description="Basic and acidic residues" evidence="5">
    <location>
        <begin position="35"/>
        <end position="48"/>
    </location>
</feature>